<keyword evidence="1" id="KW-0472">Membrane</keyword>
<dbReference type="EMBL" id="UINC01208740">
    <property type="protein sequence ID" value="SVE31428.1"/>
    <property type="molecule type" value="Genomic_DNA"/>
</dbReference>
<dbReference type="Pfam" id="PF04982">
    <property type="entry name" value="TM_HPP"/>
    <property type="match status" value="1"/>
</dbReference>
<feature type="transmembrane region" description="Helical" evidence="1">
    <location>
        <begin position="129"/>
        <end position="148"/>
    </location>
</feature>
<protein>
    <recommendedName>
        <fullName evidence="2">HPP transmembrane region domain-containing protein</fullName>
    </recommendedName>
</protein>
<dbReference type="PANTHER" id="PTHR33741">
    <property type="entry name" value="TRANSMEMBRANE PROTEIN DDB_G0269096-RELATED"/>
    <property type="match status" value="1"/>
</dbReference>
<feature type="domain" description="HPP transmembrane region" evidence="2">
    <location>
        <begin position="18"/>
        <end position="147"/>
    </location>
</feature>
<dbReference type="AlphaFoldDB" id="A0A383CIL6"/>
<keyword evidence="1" id="KW-0812">Transmembrane</keyword>
<evidence type="ECO:0000259" key="2">
    <source>
        <dbReference type="Pfam" id="PF04982"/>
    </source>
</evidence>
<organism evidence="3">
    <name type="scientific">marine metagenome</name>
    <dbReference type="NCBI Taxonomy" id="408172"/>
    <lineage>
        <taxon>unclassified sequences</taxon>
        <taxon>metagenomes</taxon>
        <taxon>ecological metagenomes</taxon>
    </lineage>
</organism>
<evidence type="ECO:0000256" key="1">
    <source>
        <dbReference type="SAM" id="Phobius"/>
    </source>
</evidence>
<gene>
    <name evidence="3" type="ORF">METZ01_LOCUS484282</name>
</gene>
<proteinExistence type="predicted"/>
<keyword evidence="1" id="KW-1133">Transmembrane helix</keyword>
<sequence length="156" mass="17153">MKIDPQFFAHRKQYVMQSGYAAISIFIITFILYNNPVVIASIGSMAFIVFSMPNSITAQPRRIIGGHLVGFFVGSCFAIFPFMHVTFFTALWYALSVGITLFIMVVMDFEHPPAAGTALGMTLVGYTSSSAVAIIISVFILAFIGYVAKSFLRDLI</sequence>
<accession>A0A383CIL6</accession>
<feature type="transmembrane region" description="Helical" evidence="1">
    <location>
        <begin position="20"/>
        <end position="51"/>
    </location>
</feature>
<name>A0A383CIL6_9ZZZZ</name>
<dbReference type="InterPro" id="IPR007065">
    <property type="entry name" value="HPP"/>
</dbReference>
<feature type="transmembrane region" description="Helical" evidence="1">
    <location>
        <begin position="90"/>
        <end position="109"/>
    </location>
</feature>
<dbReference type="InterPro" id="IPR058581">
    <property type="entry name" value="TM_HPP"/>
</dbReference>
<reference evidence="3" key="1">
    <citation type="submission" date="2018-05" db="EMBL/GenBank/DDBJ databases">
        <authorList>
            <person name="Lanie J.A."/>
            <person name="Ng W.-L."/>
            <person name="Kazmierczak K.M."/>
            <person name="Andrzejewski T.M."/>
            <person name="Davidsen T.M."/>
            <person name="Wayne K.J."/>
            <person name="Tettelin H."/>
            <person name="Glass J.I."/>
            <person name="Rusch D."/>
            <person name="Podicherti R."/>
            <person name="Tsui H.-C.T."/>
            <person name="Winkler M.E."/>
        </authorList>
    </citation>
    <scope>NUCLEOTIDE SEQUENCE</scope>
</reference>
<evidence type="ECO:0000313" key="3">
    <source>
        <dbReference type="EMBL" id="SVE31428.1"/>
    </source>
</evidence>
<feature type="transmembrane region" description="Helical" evidence="1">
    <location>
        <begin position="63"/>
        <end position="83"/>
    </location>
</feature>
<dbReference type="PANTHER" id="PTHR33741:SF5">
    <property type="entry name" value="TRANSMEMBRANE PROTEIN DDB_G0269096-RELATED"/>
    <property type="match status" value="1"/>
</dbReference>